<evidence type="ECO:0000256" key="1">
    <source>
        <dbReference type="SAM" id="Phobius"/>
    </source>
</evidence>
<protein>
    <submittedName>
        <fullName evidence="2">Uncharacterized protein</fullName>
    </submittedName>
</protein>
<name>A0A0D6PCL6_9PROT</name>
<feature type="transmembrane region" description="Helical" evidence="1">
    <location>
        <begin position="197"/>
        <end position="218"/>
    </location>
</feature>
<reference evidence="2 3" key="1">
    <citation type="submission" date="2012-11" db="EMBL/GenBank/DDBJ databases">
        <title>Whole genome sequence of Acidocella aminolytica 101 = DSM 11237.</title>
        <authorList>
            <person name="Azuma Y."/>
            <person name="Higashiura N."/>
            <person name="Hirakawa H."/>
            <person name="Matsushita K."/>
        </authorList>
    </citation>
    <scope>NUCLEOTIDE SEQUENCE [LARGE SCALE GENOMIC DNA]</scope>
    <source>
        <strain evidence="3">101 / DSM 11237</strain>
    </source>
</reference>
<feature type="transmembrane region" description="Helical" evidence="1">
    <location>
        <begin position="76"/>
        <end position="98"/>
    </location>
</feature>
<keyword evidence="1" id="KW-1133">Transmembrane helix</keyword>
<sequence length="235" mass="24363">MFAETVLLPIELGLLGFIEPCTLGSTLIFLKFLEDKSAARKLAETLGFMLMRALVIGLLGALAAQLGTLFLGAQKALWIALGALYGGLGVLYLTGGIAPLMIRLGPSLSWLAGMRGSLGLGVLFGLNIPACAAPLVLALLATAAAHGATGGTVMAGFFSLVLFGAALSLPLIVAVLFTPARGVIDWLGRLSRRMPIIIGLVLIVFGLWSIRDGLFVSIRAPMPGMAMPTMAGMKG</sequence>
<keyword evidence="1" id="KW-0472">Membrane</keyword>
<dbReference type="AlphaFoldDB" id="A0A0D6PCL6"/>
<accession>A0A0D6PCL6</accession>
<comment type="caution">
    <text evidence="2">The sequence shown here is derived from an EMBL/GenBank/DDBJ whole genome shotgun (WGS) entry which is preliminary data.</text>
</comment>
<proteinExistence type="predicted"/>
<dbReference type="OrthoDB" id="6365066at2"/>
<dbReference type="Proteomes" id="UP000032668">
    <property type="component" value="Unassembled WGS sequence"/>
</dbReference>
<dbReference type="RefSeq" id="WP_048877095.1">
    <property type="nucleotide sequence ID" value="NZ_BANC01000003.1"/>
</dbReference>
<keyword evidence="1" id="KW-0812">Transmembrane</keyword>
<dbReference type="PANTHER" id="PTHR31272:SF9">
    <property type="entry name" value="BLL1027 PROTEIN"/>
    <property type="match status" value="1"/>
</dbReference>
<feature type="transmembrane region" description="Helical" evidence="1">
    <location>
        <begin position="45"/>
        <end position="64"/>
    </location>
</feature>
<keyword evidence="3" id="KW-1185">Reference proteome</keyword>
<evidence type="ECO:0000313" key="3">
    <source>
        <dbReference type="Proteomes" id="UP000032668"/>
    </source>
</evidence>
<gene>
    <name evidence="2" type="ORF">Aam_003_011</name>
</gene>
<feature type="transmembrane region" description="Helical" evidence="1">
    <location>
        <begin position="118"/>
        <end position="141"/>
    </location>
</feature>
<evidence type="ECO:0000313" key="2">
    <source>
        <dbReference type="EMBL" id="GAN78599.1"/>
    </source>
</evidence>
<organism evidence="2 3">
    <name type="scientific">Acidocella aminolytica 101 = DSM 11237</name>
    <dbReference type="NCBI Taxonomy" id="1120923"/>
    <lineage>
        <taxon>Bacteria</taxon>
        <taxon>Pseudomonadati</taxon>
        <taxon>Pseudomonadota</taxon>
        <taxon>Alphaproteobacteria</taxon>
        <taxon>Acetobacterales</taxon>
        <taxon>Acidocellaceae</taxon>
        <taxon>Acidocella</taxon>
    </lineage>
</organism>
<dbReference type="STRING" id="1120923.SAMN02746095_02564"/>
<dbReference type="InterPro" id="IPR051790">
    <property type="entry name" value="Cytochrome_c-biogenesis_DsbD"/>
</dbReference>
<dbReference type="EMBL" id="BANC01000003">
    <property type="protein sequence ID" value="GAN78599.1"/>
    <property type="molecule type" value="Genomic_DNA"/>
</dbReference>
<dbReference type="PANTHER" id="PTHR31272">
    <property type="entry name" value="CYTOCHROME C-TYPE BIOGENESIS PROTEIN HI_1454-RELATED"/>
    <property type="match status" value="1"/>
</dbReference>
<feature type="transmembrane region" description="Helical" evidence="1">
    <location>
        <begin position="12"/>
        <end position="33"/>
    </location>
</feature>
<feature type="transmembrane region" description="Helical" evidence="1">
    <location>
        <begin position="153"/>
        <end position="177"/>
    </location>
</feature>